<dbReference type="GO" id="GO:0003677">
    <property type="term" value="F:DNA binding"/>
    <property type="evidence" value="ECO:0007669"/>
    <property type="project" value="InterPro"/>
</dbReference>
<dbReference type="Gene3D" id="3.40.50.300">
    <property type="entry name" value="P-loop containing nucleotide triphosphate hydrolases"/>
    <property type="match status" value="2"/>
</dbReference>
<proteinExistence type="predicted"/>
<name>A0AAX2ZC64_9FIRM</name>
<dbReference type="PANTHER" id="PTHR11070">
    <property type="entry name" value="UVRD / RECB / PCRA DNA HELICASE FAMILY MEMBER"/>
    <property type="match status" value="1"/>
</dbReference>
<dbReference type="KEGG" id="tem:JW646_15250"/>
<dbReference type="RefSeq" id="WP_148556358.1">
    <property type="nucleotide sequence ID" value="NZ_CP081135.1"/>
</dbReference>
<dbReference type="InterPro" id="IPR027417">
    <property type="entry name" value="P-loop_NTPase"/>
</dbReference>
<dbReference type="Pfam" id="PF04851">
    <property type="entry name" value="ResIII"/>
    <property type="match status" value="1"/>
</dbReference>
<dbReference type="SUPFAM" id="SSF52540">
    <property type="entry name" value="P-loop containing nucleoside triphosphate hydrolases"/>
    <property type="match status" value="1"/>
</dbReference>
<feature type="domain" description="Helicase/UvrB N-terminal" evidence="1">
    <location>
        <begin position="201"/>
        <end position="324"/>
    </location>
</feature>
<dbReference type="AlphaFoldDB" id="A0AAX2ZC64"/>
<accession>A0AAX2ZC64</accession>
<protein>
    <submittedName>
        <fullName evidence="2">AAA family ATPase</fullName>
    </submittedName>
</protein>
<dbReference type="GO" id="GO:0016787">
    <property type="term" value="F:hydrolase activity"/>
    <property type="evidence" value="ECO:0007669"/>
    <property type="project" value="InterPro"/>
</dbReference>
<evidence type="ECO:0000313" key="2">
    <source>
        <dbReference type="EMBL" id="UEL46978.1"/>
    </source>
</evidence>
<reference evidence="2 3" key="1">
    <citation type="journal article" date="2023" name="Int. J. Syst. Evol. Microbiol.">
        <title>Terrisporobacter hibernicus sp. nov., isolated from bovine faeces in Northern Ireland.</title>
        <authorList>
            <person name="Mitchell M."/>
            <person name="Nguyen S.V."/>
            <person name="Connor M."/>
            <person name="Fairley D.J."/>
            <person name="Donoghue O."/>
            <person name="Marshall H."/>
            <person name="Koolman L."/>
            <person name="McMullan G."/>
            <person name="Schaffer K.E."/>
            <person name="McGrath J.W."/>
            <person name="Fanning S."/>
        </authorList>
    </citation>
    <scope>NUCLEOTIDE SEQUENCE [LARGE SCALE GENOMIC DNA]</scope>
    <source>
        <strain evidence="2 3">MCA3</strain>
    </source>
</reference>
<dbReference type="EMBL" id="CP081135">
    <property type="protein sequence ID" value="UEL46978.1"/>
    <property type="molecule type" value="Genomic_DNA"/>
</dbReference>
<evidence type="ECO:0000313" key="3">
    <source>
        <dbReference type="Proteomes" id="UP001198983"/>
    </source>
</evidence>
<dbReference type="InterPro" id="IPR006935">
    <property type="entry name" value="Helicase/UvrB_N"/>
</dbReference>
<evidence type="ECO:0000259" key="1">
    <source>
        <dbReference type="Pfam" id="PF04851"/>
    </source>
</evidence>
<gene>
    <name evidence="2" type="ORF">JW646_15250</name>
</gene>
<dbReference type="GO" id="GO:0003678">
    <property type="term" value="F:DNA helicase activity"/>
    <property type="evidence" value="ECO:0007669"/>
    <property type="project" value="InterPro"/>
</dbReference>
<sequence>MRQNININSQLDALKVKEVEKIFYEKNYDNTNVVPKVTPFRGINTDLLYIKNNKILFIKFMDTSEDLFSILDEELIEVMNEEYELLKLKMAQFYNNISFNYVFVMPYVDIEETYGLEDFVSNNIIDKNKLKSIMNNEEELDNYLKEKNNEIELNLYILDICPEYYELNGAYHINKEFKKITFSQDEYNYSATMITDEQLEKALSINYGKTLIEGPTGSGKTTIMMSRAIKLARIYPHHNFIIFTHTKQLCNQLRESIKLLYKDNNNLEVHTISSFVFKLSKKYNLILDYGLLKKDYEKTFNNLIKQAKNVIKNKKMFKGIFIDESESFDKRDIEFIQEFLYETKYIFNMYYCESLNIYNSVNIFKSPLQNTNFDEKIQLRKNYRQKKAVIDFSNEFCTSANDYIKDLRSNVKRDIYIPSDILLEGGISTQIVKVEDLEEQINSILWEIEYLVNNKGVNYSDIAIVFPYNKKKLKNGKTIYFQYLLRKALDDVSIPYIVGDDNLTKYGKRTGITISNLYFIKSLEYKAVVFCELEMLYNQTINEEDQDYQVNDFIGDLNKMYMVMNRASEYLTFITTFNEKSSELINILVNSANK</sequence>
<dbReference type="InterPro" id="IPR000212">
    <property type="entry name" value="DNA_helicase_UvrD/REP"/>
</dbReference>
<organism evidence="2 3">
    <name type="scientific">Terrisporobacter hibernicus</name>
    <dbReference type="NCBI Taxonomy" id="2813371"/>
    <lineage>
        <taxon>Bacteria</taxon>
        <taxon>Bacillati</taxon>
        <taxon>Bacillota</taxon>
        <taxon>Clostridia</taxon>
        <taxon>Peptostreptococcales</taxon>
        <taxon>Peptostreptococcaceae</taxon>
        <taxon>Terrisporobacter</taxon>
    </lineage>
</organism>
<dbReference type="GO" id="GO:0005524">
    <property type="term" value="F:ATP binding"/>
    <property type="evidence" value="ECO:0007669"/>
    <property type="project" value="InterPro"/>
</dbReference>
<keyword evidence="3" id="KW-1185">Reference proteome</keyword>
<dbReference type="Proteomes" id="UP001198983">
    <property type="component" value="Chromosome"/>
</dbReference>